<dbReference type="Pfam" id="PF05795">
    <property type="entry name" value="Plasmodium_Vir"/>
    <property type="match status" value="1"/>
</dbReference>
<gene>
    <name evidence="1" type="primary">PocGH01_00090800</name>
    <name evidence="1" type="ORF">POCGH01_00090800</name>
</gene>
<dbReference type="EMBL" id="FLRI01000037">
    <property type="protein sequence ID" value="SCA48151.1"/>
    <property type="molecule type" value="Genomic_DNA"/>
</dbReference>
<reference evidence="1 2" key="1">
    <citation type="submission" date="2016-06" db="EMBL/GenBank/DDBJ databases">
        <authorList>
            <consortium name="Pathogen Informatics"/>
        </authorList>
    </citation>
    <scope>NUCLEOTIDE SEQUENCE [LARGE SCALE GENOMIC DNA]</scope>
    <source>
        <strain evidence="1">PocGH01</strain>
    </source>
</reference>
<protein>
    <submittedName>
        <fullName evidence="1">PIR protein</fullName>
    </submittedName>
</protein>
<keyword evidence="2" id="KW-1185">Reference proteome</keyword>
<proteinExistence type="predicted"/>
<evidence type="ECO:0000313" key="1">
    <source>
        <dbReference type="EMBL" id="SCA48151.1"/>
    </source>
</evidence>
<organism evidence="1 2">
    <name type="scientific">Plasmodium ovale</name>
    <name type="common">malaria parasite P. ovale</name>
    <dbReference type="NCBI Taxonomy" id="36330"/>
    <lineage>
        <taxon>Eukaryota</taxon>
        <taxon>Sar</taxon>
        <taxon>Alveolata</taxon>
        <taxon>Apicomplexa</taxon>
        <taxon>Aconoidasida</taxon>
        <taxon>Haemosporida</taxon>
        <taxon>Plasmodiidae</taxon>
        <taxon>Plasmodium</taxon>
        <taxon>Plasmodium (Plasmodium)</taxon>
    </lineage>
</organism>
<evidence type="ECO:0000313" key="2">
    <source>
        <dbReference type="Proteomes" id="UP000242942"/>
    </source>
</evidence>
<accession>A0A1D3KWK2</accession>
<sequence length="350" mass="41025">MPSNEEDDRYDTFEEYTSNYNIFETIYKSIEWTDFNEFPRNVANENMENGSYIIKDCITLKKYLTHFKSIDYCGSKNCCAYINYRLNKNDRDYNKLGKYNFSIYNTYINTDSFLNKKNICTTKIKYIKSGNFEKISELYNLYYLFHQFNSNKKYGFSKCYLARNCAERYNVIIGKYQETQDIKFCNVLEDFKKKFQHDDWISQNKCSNVSPNILQVLNSCVQLQEKTVKADTSLEQQEKAPKTTKMFEEASDLVEGEKKLETTEEHPVSSSSLGPTLPITLFSSGIGALLILLSFYKFTALGQFLQLSIQKFKGISKNIGGEEYEMNQHISEYDEKNSEYNEYNIAYNSF</sequence>
<dbReference type="AlphaFoldDB" id="A0A1D3KWK2"/>
<name>A0A1D3KWK2_PLAOA</name>
<dbReference type="VEuPathDB" id="PlasmoDB:PocGH01_00090800"/>
<dbReference type="VEuPathDB" id="PlasmoDB:POWCR01_000191000"/>
<dbReference type="Proteomes" id="UP000242942">
    <property type="component" value="Unassembled WGS sequence"/>
</dbReference>
<dbReference type="OrthoDB" id="389398at2759"/>
<dbReference type="InterPro" id="IPR008780">
    <property type="entry name" value="Plasmodium_Vir"/>
</dbReference>